<feature type="region of interest" description="Disordered" evidence="1">
    <location>
        <begin position="36"/>
        <end position="56"/>
    </location>
</feature>
<gene>
    <name evidence="2" type="ORF">PGLA1383_LOCUS18182</name>
</gene>
<accession>A0A813EFE2</accession>
<feature type="non-terminal residue" evidence="2">
    <location>
        <position position="56"/>
    </location>
</feature>
<evidence type="ECO:0000256" key="1">
    <source>
        <dbReference type="SAM" id="MobiDB-lite"/>
    </source>
</evidence>
<organism evidence="2 3">
    <name type="scientific">Polarella glacialis</name>
    <name type="common">Dinoflagellate</name>
    <dbReference type="NCBI Taxonomy" id="89957"/>
    <lineage>
        <taxon>Eukaryota</taxon>
        <taxon>Sar</taxon>
        <taxon>Alveolata</taxon>
        <taxon>Dinophyceae</taxon>
        <taxon>Suessiales</taxon>
        <taxon>Suessiaceae</taxon>
        <taxon>Polarella</taxon>
    </lineage>
</organism>
<feature type="compositionally biased region" description="Pro residues" evidence="1">
    <location>
        <begin position="46"/>
        <end position="56"/>
    </location>
</feature>
<evidence type="ECO:0000313" key="2">
    <source>
        <dbReference type="EMBL" id="CAE8599840.1"/>
    </source>
</evidence>
<dbReference type="AlphaFoldDB" id="A0A813EFE2"/>
<comment type="caution">
    <text evidence="2">The sequence shown here is derived from an EMBL/GenBank/DDBJ whole genome shotgun (WGS) entry which is preliminary data.</text>
</comment>
<proteinExistence type="predicted"/>
<sequence length="56" mass="6072">VQADENSCIQPDENTCSPQKPDENCCAKMAPGYPMSPCRGGSQRPRQPPLSPVKLN</sequence>
<name>A0A813EFE2_POLGL</name>
<dbReference type="Proteomes" id="UP000654075">
    <property type="component" value="Unassembled WGS sequence"/>
</dbReference>
<protein>
    <submittedName>
        <fullName evidence="2">Uncharacterized protein</fullName>
    </submittedName>
</protein>
<reference evidence="2" key="1">
    <citation type="submission" date="2021-02" db="EMBL/GenBank/DDBJ databases">
        <authorList>
            <person name="Dougan E. K."/>
            <person name="Rhodes N."/>
            <person name="Thang M."/>
            <person name="Chan C."/>
        </authorList>
    </citation>
    <scope>NUCLEOTIDE SEQUENCE</scope>
</reference>
<feature type="region of interest" description="Disordered" evidence="1">
    <location>
        <begin position="1"/>
        <end position="23"/>
    </location>
</feature>
<evidence type="ECO:0000313" key="3">
    <source>
        <dbReference type="Proteomes" id="UP000654075"/>
    </source>
</evidence>
<feature type="compositionally biased region" description="Polar residues" evidence="1">
    <location>
        <begin position="1"/>
        <end position="18"/>
    </location>
</feature>
<dbReference type="EMBL" id="CAJNNV010011530">
    <property type="protein sequence ID" value="CAE8599840.1"/>
    <property type="molecule type" value="Genomic_DNA"/>
</dbReference>
<keyword evidence="3" id="KW-1185">Reference proteome</keyword>